<evidence type="ECO:0000313" key="3">
    <source>
        <dbReference type="Proteomes" id="UP000054560"/>
    </source>
</evidence>
<dbReference type="GO" id="GO:0004620">
    <property type="term" value="F:phospholipase activity"/>
    <property type="evidence" value="ECO:0007669"/>
    <property type="project" value="TreeGrafter"/>
</dbReference>
<dbReference type="OrthoDB" id="431378at2759"/>
<dbReference type="GO" id="GO:0005737">
    <property type="term" value="C:cytoplasm"/>
    <property type="evidence" value="ECO:0007669"/>
    <property type="project" value="TreeGrafter"/>
</dbReference>
<gene>
    <name evidence="2" type="ORF">SARC_03746</name>
</gene>
<dbReference type="InterPro" id="IPR058055">
    <property type="entry name" value="PA-PLA1"/>
</dbReference>
<dbReference type="EMBL" id="KQ241793">
    <property type="protein sequence ID" value="KNC84036.1"/>
    <property type="molecule type" value="Genomic_DNA"/>
</dbReference>
<name>A0A0L0G5E1_9EUKA</name>
<dbReference type="GeneID" id="25904250"/>
<accession>A0A0L0G5E1</accession>
<proteinExistence type="predicted"/>
<dbReference type="GO" id="GO:0046872">
    <property type="term" value="F:metal ion binding"/>
    <property type="evidence" value="ECO:0007669"/>
    <property type="project" value="InterPro"/>
</dbReference>
<dbReference type="Proteomes" id="UP000054560">
    <property type="component" value="Unassembled WGS sequence"/>
</dbReference>
<evidence type="ECO:0000259" key="1">
    <source>
        <dbReference type="PROSITE" id="PS51043"/>
    </source>
</evidence>
<dbReference type="eggNOG" id="KOG2308">
    <property type="taxonomic scope" value="Eukaryota"/>
</dbReference>
<dbReference type="InterPro" id="IPR004177">
    <property type="entry name" value="DDHD_dom"/>
</dbReference>
<organism evidence="2 3">
    <name type="scientific">Sphaeroforma arctica JP610</name>
    <dbReference type="NCBI Taxonomy" id="667725"/>
    <lineage>
        <taxon>Eukaryota</taxon>
        <taxon>Ichthyosporea</taxon>
        <taxon>Ichthyophonida</taxon>
        <taxon>Sphaeroforma</taxon>
    </lineage>
</organism>
<dbReference type="STRING" id="667725.A0A0L0G5E1"/>
<feature type="domain" description="DDHD" evidence="1">
    <location>
        <begin position="392"/>
        <end position="598"/>
    </location>
</feature>
<dbReference type="RefSeq" id="XP_014157938.1">
    <property type="nucleotide sequence ID" value="XM_014302463.1"/>
</dbReference>
<reference evidence="2 3" key="1">
    <citation type="submission" date="2011-02" db="EMBL/GenBank/DDBJ databases">
        <title>The Genome Sequence of Sphaeroforma arctica JP610.</title>
        <authorList>
            <consortium name="The Broad Institute Genome Sequencing Platform"/>
            <person name="Russ C."/>
            <person name="Cuomo C."/>
            <person name="Young S.K."/>
            <person name="Zeng Q."/>
            <person name="Gargeya S."/>
            <person name="Alvarado L."/>
            <person name="Berlin A."/>
            <person name="Chapman S.B."/>
            <person name="Chen Z."/>
            <person name="Freedman E."/>
            <person name="Gellesch M."/>
            <person name="Goldberg J."/>
            <person name="Griggs A."/>
            <person name="Gujja S."/>
            <person name="Heilman E."/>
            <person name="Heiman D."/>
            <person name="Howarth C."/>
            <person name="Mehta T."/>
            <person name="Neiman D."/>
            <person name="Pearson M."/>
            <person name="Roberts A."/>
            <person name="Saif S."/>
            <person name="Shea T."/>
            <person name="Shenoy N."/>
            <person name="Sisk P."/>
            <person name="Stolte C."/>
            <person name="Sykes S."/>
            <person name="White J."/>
            <person name="Yandava C."/>
            <person name="Burger G."/>
            <person name="Gray M.W."/>
            <person name="Holland P.W.H."/>
            <person name="King N."/>
            <person name="Lang F.B.F."/>
            <person name="Roger A.J."/>
            <person name="Ruiz-Trillo I."/>
            <person name="Haas B."/>
            <person name="Nusbaum C."/>
            <person name="Birren B."/>
        </authorList>
    </citation>
    <scope>NUCLEOTIDE SEQUENCE [LARGE SCALE GENOMIC DNA]</scope>
    <source>
        <strain evidence="2 3">JP610</strain>
    </source>
</reference>
<dbReference type="SMART" id="SM01127">
    <property type="entry name" value="DDHD"/>
    <property type="match status" value="1"/>
</dbReference>
<evidence type="ECO:0000313" key="2">
    <source>
        <dbReference type="EMBL" id="KNC84036.1"/>
    </source>
</evidence>
<dbReference type="Pfam" id="PF02862">
    <property type="entry name" value="DDHD"/>
    <property type="match status" value="1"/>
</dbReference>
<dbReference type="PANTHER" id="PTHR23509">
    <property type="entry name" value="PA-PL1 PHOSPHOLIPASE FAMILY"/>
    <property type="match status" value="1"/>
</dbReference>
<dbReference type="PANTHER" id="PTHR23509:SF10">
    <property type="entry name" value="LD21067P"/>
    <property type="match status" value="1"/>
</dbReference>
<protein>
    <recommendedName>
        <fullName evidence="1">DDHD domain-containing protein</fullName>
    </recommendedName>
</protein>
<dbReference type="PROSITE" id="PS51043">
    <property type="entry name" value="DDHD"/>
    <property type="match status" value="1"/>
</dbReference>
<sequence>MTHPALSFLNCPQKVTRHVWYVLTPGSKGKYIPVDEEKALILEWTYQVKYKADSVDHMHRVKFPSTGEEALFVADDDIYLFPKPWFSSFGPKDVKKGQRLSRGYKQTDWQLREQTARDNIDGPIVCGTSDSADELTHVLFVVHGIGQAMEAVDITDDTNMLRGRMHAMATRFHNNLHGKFLVIPVQWRKGLQFNSENETSIDDITVDGCRGLREMIHSTALDVLFYTNPRTCQLIFSELGTRLLELHEKFTLRHPGFVGRGGKFSIFGHSLGSVLSYDLLSHQHGGVNIDTSKDTTPVTATELAETIPSEYLVDCATDSDELRNAKEQIRKFKATVDNDLIARQQRIQPPPPATNDPFPGCADDSSSLLLPPTHAIGTGTHRITYDVQYPQLPFEVDTLILSGSPIAVFMQVKQLRLKKGNTNSLQSTGARPLVCKLYNLFYPYDPVAYRLEPLLDSSFRSTRPSIVYYYAGGLRLHTAVSQTVEGLGQNILGAKLVMDKGFAQIAKSMTFNMGASKEKELELKRNRTADLERLKRVQQEEQLQLAQSILQTANPDKRLDFMLQDSPVENAYLAAISSHFRYWGDNDVGLFVLSKMFELPDPIDE</sequence>
<keyword evidence="3" id="KW-1185">Reference proteome</keyword>
<dbReference type="AlphaFoldDB" id="A0A0L0G5E1"/>